<dbReference type="InterPro" id="IPR006380">
    <property type="entry name" value="SPP-like_dom"/>
</dbReference>
<dbReference type="eggNOG" id="COG0561">
    <property type="taxonomic scope" value="Bacteria"/>
</dbReference>
<dbReference type="STRING" id="1458275.AZ34_16385"/>
<dbReference type="PANTHER" id="PTHR10000:SF8">
    <property type="entry name" value="HAD SUPERFAMILY HYDROLASE-LIKE, TYPE 3"/>
    <property type="match status" value="1"/>
</dbReference>
<sequence length="293" mass="32143">MTSPYSTPPAHDGFPALDRPLVLATDLDGTFLGGSDAERAALYRWLQVMRERQPRDVTLIFVTGRDLPFIRSIVAAGTVPRPDYVIGDVGTTIAGGPEITPLPGLEEDIATRWKRGADSAAQARERLRALLAHEPGLREQDTPFRYRLSYWYEPAVLSPETLPKIEEAGYDGLLSANTFLDVLPRGVSKGPTLRQLISHLSLPPQDVLVAGDTLNDLSLFQTGLRGVAVGNSEPALLDRLQALEREQSQNEPAWAPSIQSRRIFRSPRTGAAGILDAVHHHGFVARDFFAPVR</sequence>
<dbReference type="SUPFAM" id="SSF56784">
    <property type="entry name" value="HAD-like"/>
    <property type="match status" value="1"/>
</dbReference>
<dbReference type="GO" id="GO:0005829">
    <property type="term" value="C:cytosol"/>
    <property type="evidence" value="ECO:0007669"/>
    <property type="project" value="TreeGrafter"/>
</dbReference>
<dbReference type="SFLD" id="SFLDS00003">
    <property type="entry name" value="Haloacid_Dehalogenase"/>
    <property type="match status" value="1"/>
</dbReference>
<dbReference type="AlphaFoldDB" id="A0A016XK64"/>
<comment type="caution">
    <text evidence="2">The sequence shown here is derived from an EMBL/GenBank/DDBJ whole genome shotgun (WGS) entry which is preliminary data.</text>
</comment>
<dbReference type="Proteomes" id="UP000023268">
    <property type="component" value="Unassembled WGS sequence"/>
</dbReference>
<evidence type="ECO:0000259" key="1">
    <source>
        <dbReference type="Pfam" id="PF05116"/>
    </source>
</evidence>
<evidence type="ECO:0000313" key="3">
    <source>
        <dbReference type="Proteomes" id="UP000023268"/>
    </source>
</evidence>
<name>A0A016XK64_9BURK</name>
<dbReference type="GO" id="GO:0000287">
    <property type="term" value="F:magnesium ion binding"/>
    <property type="evidence" value="ECO:0007669"/>
    <property type="project" value="TreeGrafter"/>
</dbReference>
<dbReference type="InterPro" id="IPR006379">
    <property type="entry name" value="HAD-SF_hydro_IIB"/>
</dbReference>
<dbReference type="NCBIfam" id="TIGR01484">
    <property type="entry name" value="HAD-SF-IIB"/>
    <property type="match status" value="1"/>
</dbReference>
<gene>
    <name evidence="2" type="ORF">AZ34_16385</name>
</gene>
<organism evidence="2 3">
    <name type="scientific">Hylemonella gracilis str. Niagara R</name>
    <dbReference type="NCBI Taxonomy" id="1458275"/>
    <lineage>
        <taxon>Bacteria</taxon>
        <taxon>Pseudomonadati</taxon>
        <taxon>Pseudomonadota</taxon>
        <taxon>Betaproteobacteria</taxon>
        <taxon>Burkholderiales</taxon>
        <taxon>Comamonadaceae</taxon>
        <taxon>Hylemonella</taxon>
    </lineage>
</organism>
<dbReference type="InterPro" id="IPR023214">
    <property type="entry name" value="HAD_sf"/>
</dbReference>
<dbReference type="Gene3D" id="3.90.1070.10">
    <property type="match status" value="1"/>
</dbReference>
<dbReference type="OrthoDB" id="7847955at2"/>
<accession>A0A016XK64</accession>
<evidence type="ECO:0000313" key="2">
    <source>
        <dbReference type="EMBL" id="EYC52479.1"/>
    </source>
</evidence>
<dbReference type="Gene3D" id="3.40.50.1000">
    <property type="entry name" value="HAD superfamily/HAD-like"/>
    <property type="match status" value="1"/>
</dbReference>
<dbReference type="InterPro" id="IPR036412">
    <property type="entry name" value="HAD-like_sf"/>
</dbReference>
<dbReference type="SFLD" id="SFLDG01141">
    <property type="entry name" value="C2.B.1:_Sucrose_Phosphatase_Li"/>
    <property type="match status" value="1"/>
</dbReference>
<dbReference type="EMBL" id="JEMG01000001">
    <property type="protein sequence ID" value="EYC52479.1"/>
    <property type="molecule type" value="Genomic_DNA"/>
</dbReference>
<feature type="domain" description="Sucrose phosphatase-like" evidence="1">
    <location>
        <begin position="20"/>
        <end position="281"/>
    </location>
</feature>
<reference evidence="2 3" key="1">
    <citation type="submission" date="2014-02" db="EMBL/GenBank/DDBJ databases">
        <title>Draft Genome of Hylemonella gracilis isolated from the Niagara River.</title>
        <authorList>
            <person name="Pawlowski D.R."/>
            <person name="Koudelka G.B."/>
        </authorList>
    </citation>
    <scope>NUCLEOTIDE SEQUENCE [LARGE SCALE GENOMIC DNA]</scope>
    <source>
        <strain evidence="2 3">Niagara R</strain>
    </source>
</reference>
<dbReference type="SFLD" id="SFLDG01140">
    <property type="entry name" value="C2.B:_Phosphomannomutase_and_P"/>
    <property type="match status" value="1"/>
</dbReference>
<proteinExistence type="predicted"/>
<dbReference type="PANTHER" id="PTHR10000">
    <property type="entry name" value="PHOSPHOSERINE PHOSPHATASE"/>
    <property type="match status" value="1"/>
</dbReference>
<dbReference type="RefSeq" id="WP_035609924.1">
    <property type="nucleotide sequence ID" value="NZ_JEMG01000001.1"/>
</dbReference>
<dbReference type="Pfam" id="PF05116">
    <property type="entry name" value="S6PP"/>
    <property type="match status" value="1"/>
</dbReference>
<protein>
    <submittedName>
        <fullName evidence="2">Alpha,alpha-trehalose-phosphate synthase</fullName>
    </submittedName>
</protein>
<dbReference type="GO" id="GO:0016791">
    <property type="term" value="F:phosphatase activity"/>
    <property type="evidence" value="ECO:0007669"/>
    <property type="project" value="TreeGrafter"/>
</dbReference>